<sequence length="296" mass="30367">MSLSSTRSLVVALVAVVASLATGLAPAYAAPKNGGGGTGTTSTAVGNDVSYPNCTGGLPNGQAFGIVGVNDGLANNTNPCLGTELDWAATSTSATTQPKVALYVNTGNPSGVSGIAWWPNSNTFYDLKGSESNTLVDGAVRVDVPVPSYGACSATNDAGCAYVYGWAKAYDDLNYRGVPDANKSGMWWLDVETANSWESGSTAALAANQADLEAMAAYFKSAGAQVGIYSTSYQWGVITGGKTPSTSSLAGLPNWIPGARTLKGAQSNCALSPFTPDSKVTLTQYTSSFDYDYSCV</sequence>
<dbReference type="Proteomes" id="UP000199086">
    <property type="component" value="Unassembled WGS sequence"/>
</dbReference>
<dbReference type="AlphaFoldDB" id="A0A1G6HSZ3"/>
<dbReference type="EMBL" id="FMYF01000012">
    <property type="protein sequence ID" value="SDB96606.1"/>
    <property type="molecule type" value="Genomic_DNA"/>
</dbReference>
<gene>
    <name evidence="2" type="ORF">GA0111570_11234</name>
</gene>
<keyword evidence="1" id="KW-0732">Signal</keyword>
<name>A0A1G6HSZ3_9ACTN</name>
<dbReference type="STRING" id="1577474.GA0111570_11234"/>
<protein>
    <submittedName>
        <fullName evidence="2">Uncharacterized protein</fullName>
    </submittedName>
</protein>
<evidence type="ECO:0000313" key="3">
    <source>
        <dbReference type="Proteomes" id="UP000199086"/>
    </source>
</evidence>
<feature type="chain" id="PRO_5011660435" evidence="1">
    <location>
        <begin position="30"/>
        <end position="296"/>
    </location>
</feature>
<dbReference type="OrthoDB" id="9779955at2"/>
<keyword evidence="3" id="KW-1185">Reference proteome</keyword>
<feature type="signal peptide" evidence="1">
    <location>
        <begin position="1"/>
        <end position="29"/>
    </location>
</feature>
<dbReference type="RefSeq" id="WP_092612980.1">
    <property type="nucleotide sequence ID" value="NZ_FMYF01000012.1"/>
</dbReference>
<accession>A0A1G6HSZ3</accession>
<reference evidence="2 3" key="1">
    <citation type="submission" date="2016-06" db="EMBL/GenBank/DDBJ databases">
        <authorList>
            <person name="Olsen C.W."/>
            <person name="Carey S."/>
            <person name="Hinshaw L."/>
            <person name="Karasin A.I."/>
        </authorList>
    </citation>
    <scope>NUCLEOTIDE SEQUENCE [LARGE SCALE GENOMIC DNA]</scope>
    <source>
        <strain evidence="2 3">LZ-22</strain>
    </source>
</reference>
<dbReference type="Gene3D" id="3.20.20.80">
    <property type="entry name" value="Glycosidases"/>
    <property type="match status" value="1"/>
</dbReference>
<organism evidence="2 3">
    <name type="scientific">Raineyella antarctica</name>
    <dbReference type="NCBI Taxonomy" id="1577474"/>
    <lineage>
        <taxon>Bacteria</taxon>
        <taxon>Bacillati</taxon>
        <taxon>Actinomycetota</taxon>
        <taxon>Actinomycetes</taxon>
        <taxon>Propionibacteriales</taxon>
        <taxon>Propionibacteriaceae</taxon>
        <taxon>Raineyella</taxon>
    </lineage>
</organism>
<evidence type="ECO:0000256" key="1">
    <source>
        <dbReference type="SAM" id="SignalP"/>
    </source>
</evidence>
<dbReference type="InterPro" id="IPR017853">
    <property type="entry name" value="GH"/>
</dbReference>
<proteinExistence type="predicted"/>
<evidence type="ECO:0000313" key="2">
    <source>
        <dbReference type="EMBL" id="SDB96606.1"/>
    </source>
</evidence>
<dbReference type="SUPFAM" id="SSF51445">
    <property type="entry name" value="(Trans)glycosidases"/>
    <property type="match status" value="1"/>
</dbReference>